<accession>A0ABW5KFU5</accession>
<evidence type="ECO:0000313" key="2">
    <source>
        <dbReference type="Proteomes" id="UP001597545"/>
    </source>
</evidence>
<dbReference type="RefSeq" id="WP_380902260.1">
    <property type="nucleotide sequence ID" value="NZ_JBHUEG010000007.1"/>
</dbReference>
<organism evidence="1 2">
    <name type="scientific">Sphingobacterium suaedae</name>
    <dbReference type="NCBI Taxonomy" id="1686402"/>
    <lineage>
        <taxon>Bacteria</taxon>
        <taxon>Pseudomonadati</taxon>
        <taxon>Bacteroidota</taxon>
        <taxon>Sphingobacteriia</taxon>
        <taxon>Sphingobacteriales</taxon>
        <taxon>Sphingobacteriaceae</taxon>
        <taxon>Sphingobacterium</taxon>
    </lineage>
</organism>
<dbReference type="Proteomes" id="UP001597545">
    <property type="component" value="Unassembled WGS sequence"/>
</dbReference>
<evidence type="ECO:0000313" key="1">
    <source>
        <dbReference type="EMBL" id="MFD2547474.1"/>
    </source>
</evidence>
<comment type="caution">
    <text evidence="1">The sequence shown here is derived from an EMBL/GenBank/DDBJ whole genome shotgun (WGS) entry which is preliminary data.</text>
</comment>
<sequence length="162" mass="19592">MFNLALFGDINIDEKLREIKKATLSTDYIRYYLEFKKQSEYYDNYYLKQCITIYLTNIDVSKRSEIVEIITENIDMGYAAFLIASMKDSNPKTIQIDIDFEKVLSEYMKPENETPYFLTLFFMQHFLNFDHIDIDKYNSYQLNRDQYFALLSDYLRPQKKLY</sequence>
<proteinExistence type="predicted"/>
<gene>
    <name evidence="1" type="ORF">ACFSR5_07445</name>
</gene>
<reference evidence="2" key="1">
    <citation type="journal article" date="2019" name="Int. J. Syst. Evol. Microbiol.">
        <title>The Global Catalogue of Microorganisms (GCM) 10K type strain sequencing project: providing services to taxonomists for standard genome sequencing and annotation.</title>
        <authorList>
            <consortium name="The Broad Institute Genomics Platform"/>
            <consortium name="The Broad Institute Genome Sequencing Center for Infectious Disease"/>
            <person name="Wu L."/>
            <person name="Ma J."/>
        </authorList>
    </citation>
    <scope>NUCLEOTIDE SEQUENCE [LARGE SCALE GENOMIC DNA]</scope>
    <source>
        <strain evidence="2">KCTC 42662</strain>
    </source>
</reference>
<protein>
    <submittedName>
        <fullName evidence="1">Uncharacterized protein</fullName>
    </submittedName>
</protein>
<keyword evidence="2" id="KW-1185">Reference proteome</keyword>
<dbReference type="EMBL" id="JBHULR010000003">
    <property type="protein sequence ID" value="MFD2547474.1"/>
    <property type="molecule type" value="Genomic_DNA"/>
</dbReference>
<name>A0ABW5KFU5_9SPHI</name>